<protein>
    <submittedName>
        <fullName evidence="6">CI-B8 domain-containing protein</fullName>
    </submittedName>
</protein>
<reference evidence="6" key="1">
    <citation type="submission" date="2023-06" db="EMBL/GenBank/DDBJ databases">
        <title>Genome-scale phylogeny and comparative genomics of the fungal order Sordariales.</title>
        <authorList>
            <consortium name="Lawrence Berkeley National Laboratory"/>
            <person name="Hensen N."/>
            <person name="Bonometti L."/>
            <person name="Westerberg I."/>
            <person name="Brannstrom I.O."/>
            <person name="Guillou S."/>
            <person name="Cros-Aarteil S."/>
            <person name="Calhoun S."/>
            <person name="Haridas S."/>
            <person name="Kuo A."/>
            <person name="Mondo S."/>
            <person name="Pangilinan J."/>
            <person name="Riley R."/>
            <person name="Labutti K."/>
            <person name="Andreopoulos B."/>
            <person name="Lipzen A."/>
            <person name="Chen C."/>
            <person name="Yanf M."/>
            <person name="Daum C."/>
            <person name="Ng V."/>
            <person name="Clum A."/>
            <person name="Steindorff A."/>
            <person name="Ohm R."/>
            <person name="Martin F."/>
            <person name="Silar P."/>
            <person name="Natvig D."/>
            <person name="Lalanne C."/>
            <person name="Gautier V."/>
            <person name="Ament-Velasquez S.L."/>
            <person name="Kruys A."/>
            <person name="Hutchinson M.I."/>
            <person name="Powell A.J."/>
            <person name="Barry K."/>
            <person name="Miller A.N."/>
            <person name="Grigoriev I.V."/>
            <person name="Debuchy R."/>
            <person name="Gladieux P."/>
            <person name="Thoren M.H."/>
            <person name="Johannesson H."/>
        </authorList>
    </citation>
    <scope>NUCLEOTIDE SEQUENCE</scope>
    <source>
        <strain evidence="6">SMH2532-1</strain>
    </source>
</reference>
<dbReference type="SMART" id="SM00916">
    <property type="entry name" value="L51_S25_CI-B8"/>
    <property type="match status" value="1"/>
</dbReference>
<dbReference type="AlphaFoldDB" id="A0AA40CHS1"/>
<feature type="domain" description="Ribosomal protein/NADH dehydrogenase" evidence="5">
    <location>
        <begin position="41"/>
        <end position="144"/>
    </location>
</feature>
<evidence type="ECO:0000256" key="2">
    <source>
        <dbReference type="ARBA" id="ARBA00022980"/>
    </source>
</evidence>
<dbReference type="Pfam" id="PF05047">
    <property type="entry name" value="L51_S25_CI-B8"/>
    <property type="match status" value="1"/>
</dbReference>
<evidence type="ECO:0000256" key="4">
    <source>
        <dbReference type="ARBA" id="ARBA00023274"/>
    </source>
</evidence>
<dbReference type="PANTHER" id="PTHR13274">
    <property type="entry name" value="MITOCHONDRIAL RIBOSOMAL PROTEIN S25"/>
    <property type="match status" value="1"/>
</dbReference>
<keyword evidence="4" id="KW-0687">Ribonucleoprotein</keyword>
<dbReference type="InterPro" id="IPR007741">
    <property type="entry name" value="Ribosomal_mL43/mS25/NADH_DH"/>
</dbReference>
<organism evidence="6 7">
    <name type="scientific">Cercophora newfieldiana</name>
    <dbReference type="NCBI Taxonomy" id="92897"/>
    <lineage>
        <taxon>Eukaryota</taxon>
        <taxon>Fungi</taxon>
        <taxon>Dikarya</taxon>
        <taxon>Ascomycota</taxon>
        <taxon>Pezizomycotina</taxon>
        <taxon>Sordariomycetes</taxon>
        <taxon>Sordariomycetidae</taxon>
        <taxon>Sordariales</taxon>
        <taxon>Lasiosphaeriaceae</taxon>
        <taxon>Cercophora</taxon>
    </lineage>
</organism>
<comment type="subcellular location">
    <subcellularLocation>
        <location evidence="1">Mitochondrion</location>
    </subcellularLocation>
</comment>
<evidence type="ECO:0000256" key="3">
    <source>
        <dbReference type="ARBA" id="ARBA00023128"/>
    </source>
</evidence>
<keyword evidence="7" id="KW-1185">Reference proteome</keyword>
<evidence type="ECO:0000256" key="1">
    <source>
        <dbReference type="ARBA" id="ARBA00004173"/>
    </source>
</evidence>
<dbReference type="InterPro" id="IPR036249">
    <property type="entry name" value="Thioredoxin-like_sf"/>
</dbReference>
<dbReference type="PANTHER" id="PTHR13274:SF2">
    <property type="entry name" value="SMALL RIBOSOMAL SUBUNIT PROTEIN MS25"/>
    <property type="match status" value="1"/>
</dbReference>
<dbReference type="GO" id="GO:0005840">
    <property type="term" value="C:ribosome"/>
    <property type="evidence" value="ECO:0007669"/>
    <property type="project" value="UniProtKB-KW"/>
</dbReference>
<keyword evidence="2" id="KW-0689">Ribosomal protein</keyword>
<dbReference type="InterPro" id="IPR040049">
    <property type="entry name" value="Ribosomal_mS25/mL61"/>
</dbReference>
<comment type="caution">
    <text evidence="6">The sequence shown here is derived from an EMBL/GenBank/DDBJ whole genome shotgun (WGS) entry which is preliminary data.</text>
</comment>
<evidence type="ECO:0000313" key="7">
    <source>
        <dbReference type="Proteomes" id="UP001174936"/>
    </source>
</evidence>
<dbReference type="Proteomes" id="UP001174936">
    <property type="component" value="Unassembled WGS sequence"/>
</dbReference>
<proteinExistence type="predicted"/>
<keyword evidence="3" id="KW-0496">Mitochondrion</keyword>
<accession>A0AA40CHS1</accession>
<dbReference type="SUPFAM" id="SSF52833">
    <property type="entry name" value="Thioredoxin-like"/>
    <property type="match status" value="1"/>
</dbReference>
<dbReference type="GO" id="GO:1990904">
    <property type="term" value="C:ribonucleoprotein complex"/>
    <property type="evidence" value="ECO:0007669"/>
    <property type="project" value="UniProtKB-KW"/>
</dbReference>
<dbReference type="GO" id="GO:0003735">
    <property type="term" value="F:structural constituent of ribosome"/>
    <property type="evidence" value="ECO:0007669"/>
    <property type="project" value="InterPro"/>
</dbReference>
<sequence>MVGVLRRMHALREKILWIRHGPGAAVLPPNVTRIHLEFAKRINGGHMGPRKFWQENLPRLKFWNPQVPMIVNRCDDTERPATLTLYFRDDGAPAKIEGTQLSSAADGTSTAPAPSQGERTVVLDIKGLHSEKILEEFMAKTSATNVQLTPQEEMELRELEDLRKRGEIDRKVTKKMIDEKKREKARLALAMSEAAANKASAL</sequence>
<evidence type="ECO:0000259" key="5">
    <source>
        <dbReference type="SMART" id="SM00916"/>
    </source>
</evidence>
<gene>
    <name evidence="6" type="ORF">B0T16DRAFT_423026</name>
</gene>
<evidence type="ECO:0000313" key="6">
    <source>
        <dbReference type="EMBL" id="KAK0639336.1"/>
    </source>
</evidence>
<dbReference type="GO" id="GO:0005739">
    <property type="term" value="C:mitochondrion"/>
    <property type="evidence" value="ECO:0007669"/>
    <property type="project" value="UniProtKB-SubCell"/>
</dbReference>
<name>A0AA40CHS1_9PEZI</name>
<dbReference type="EMBL" id="JAULSV010000007">
    <property type="protein sequence ID" value="KAK0639336.1"/>
    <property type="molecule type" value="Genomic_DNA"/>
</dbReference>